<dbReference type="OMA" id="SFRRWEF"/>
<dbReference type="KEGG" id="sapo:SAPIO_CDS6048"/>
<dbReference type="HOGENOM" id="CLU_035263_2_1_1"/>
<keyword evidence="2" id="KW-1185">Reference proteome</keyword>
<dbReference type="EMBL" id="JOWA01000099">
    <property type="protein sequence ID" value="KEZ42761.1"/>
    <property type="molecule type" value="Genomic_DNA"/>
</dbReference>
<dbReference type="OrthoDB" id="5243152at2759"/>
<comment type="caution">
    <text evidence="1">The sequence shown here is derived from an EMBL/GenBank/DDBJ whole genome shotgun (WGS) entry which is preliminary data.</text>
</comment>
<accession>A0A084G5Z9</accession>
<dbReference type="InterPro" id="IPR053204">
    <property type="entry name" value="Oxopyrrolidines_Biosynth-assoc"/>
</dbReference>
<evidence type="ECO:0000313" key="2">
    <source>
        <dbReference type="Proteomes" id="UP000028545"/>
    </source>
</evidence>
<sequence length="302" mass="33839">MARLKAGENSAGLEKSLLSVFEAALLPLGPIDEGRRTPEAAAAQIDQLCPSLEAPEALELFIWTLWELSLTVVRAAPYDDPALERMVAILESLRLRARGTVSLWGMEYRLWRDLPLLDACIREAWVDPVQVVEDLDDEVPNADIWAEWISLNAFTARLMNNGVVRWTVLAVIEIGAALEHDIVDTYVRDSRLVVVQQWIMLSGKEIFKDAFQANKLDETEIRATNPGPLYTGPPGLVMQRWRFWMKRLEELGEGAKGKVGLQARDAAAHMKDITEKDGRAIARRLGDIEEPQAEAETETKQA</sequence>
<organism evidence="1 2">
    <name type="scientific">Pseudallescheria apiosperma</name>
    <name type="common">Scedosporium apiospermum</name>
    <dbReference type="NCBI Taxonomy" id="563466"/>
    <lineage>
        <taxon>Eukaryota</taxon>
        <taxon>Fungi</taxon>
        <taxon>Dikarya</taxon>
        <taxon>Ascomycota</taxon>
        <taxon>Pezizomycotina</taxon>
        <taxon>Sordariomycetes</taxon>
        <taxon>Hypocreomycetidae</taxon>
        <taxon>Microascales</taxon>
        <taxon>Microascaceae</taxon>
        <taxon>Scedosporium</taxon>
    </lineage>
</organism>
<dbReference type="VEuPathDB" id="FungiDB:SAPIO_CDS6048"/>
<dbReference type="PANTHER" id="PTHR38797:SF4">
    <property type="entry name" value="NUCLEAR PORE COMPLEX PROTEIN NUP85"/>
    <property type="match status" value="1"/>
</dbReference>
<protein>
    <submittedName>
        <fullName evidence="1">Uncharacterized protein</fullName>
    </submittedName>
</protein>
<name>A0A084G5Z9_PSEDA</name>
<dbReference type="GeneID" id="27725120"/>
<dbReference type="RefSeq" id="XP_016642560.1">
    <property type="nucleotide sequence ID" value="XM_016788244.1"/>
</dbReference>
<proteinExistence type="predicted"/>
<evidence type="ECO:0000313" key="1">
    <source>
        <dbReference type="EMBL" id="KEZ42761.1"/>
    </source>
</evidence>
<gene>
    <name evidence="1" type="ORF">SAPIO_CDS6048</name>
</gene>
<dbReference type="Proteomes" id="UP000028545">
    <property type="component" value="Unassembled WGS sequence"/>
</dbReference>
<dbReference type="Pfam" id="PF12311">
    <property type="entry name" value="DUF3632"/>
    <property type="match status" value="1"/>
</dbReference>
<dbReference type="AlphaFoldDB" id="A0A084G5Z9"/>
<dbReference type="InterPro" id="IPR022085">
    <property type="entry name" value="OpdG"/>
</dbReference>
<reference evidence="1 2" key="1">
    <citation type="journal article" date="2014" name="Genome Announc.">
        <title>Draft genome sequence of the pathogenic fungus Scedosporium apiospermum.</title>
        <authorList>
            <person name="Vandeputte P."/>
            <person name="Ghamrawi S."/>
            <person name="Rechenmann M."/>
            <person name="Iltis A."/>
            <person name="Giraud S."/>
            <person name="Fleury M."/>
            <person name="Thornton C."/>
            <person name="Delhaes L."/>
            <person name="Meyer W."/>
            <person name="Papon N."/>
            <person name="Bouchara J.P."/>
        </authorList>
    </citation>
    <scope>NUCLEOTIDE SEQUENCE [LARGE SCALE GENOMIC DNA]</scope>
    <source>
        <strain evidence="1 2">IHEM 14462</strain>
    </source>
</reference>
<dbReference type="PANTHER" id="PTHR38797">
    <property type="entry name" value="NUCLEAR PORE COMPLEX PROTEIN NUP85-RELATED"/>
    <property type="match status" value="1"/>
</dbReference>